<dbReference type="KEGG" id="hth:HTH_1061"/>
<proteinExistence type="predicted"/>
<keyword evidence="3" id="KW-1185">Reference proteome</keyword>
<protein>
    <submittedName>
        <fullName evidence="2">Aldehyde dehydrogenase</fullName>
    </submittedName>
</protein>
<dbReference type="Gene3D" id="3.30.365.10">
    <property type="entry name" value="Aldehyde oxidase/xanthine dehydrogenase, molybdopterin binding domain"/>
    <property type="match status" value="4"/>
</dbReference>
<dbReference type="SUPFAM" id="SSF56003">
    <property type="entry name" value="Molybdenum cofactor-binding domain"/>
    <property type="match status" value="2"/>
</dbReference>
<dbReference type="SMART" id="SM01008">
    <property type="entry name" value="Ald_Xan_dh_C"/>
    <property type="match status" value="1"/>
</dbReference>
<evidence type="ECO:0000259" key="1">
    <source>
        <dbReference type="SMART" id="SM01008"/>
    </source>
</evidence>
<organism evidence="2 3">
    <name type="scientific">Hydrogenobacter thermophilus (strain DSM 6534 / IAM 12695 / TK-6)</name>
    <dbReference type="NCBI Taxonomy" id="608538"/>
    <lineage>
        <taxon>Bacteria</taxon>
        <taxon>Pseudomonadati</taxon>
        <taxon>Aquificota</taxon>
        <taxon>Aquificia</taxon>
        <taxon>Aquificales</taxon>
        <taxon>Aquificaceae</taxon>
        <taxon>Hydrogenobacter</taxon>
    </lineage>
</organism>
<gene>
    <name evidence="2" type="ordered locus">HTH_1061</name>
</gene>
<reference evidence="2 3" key="1">
    <citation type="journal article" date="2010" name="J. Bacteriol.">
        <title>Complete genome sequence of the thermophilic, obligately chemolithoautotrophic hydrogen-oxidizing bacterium Hydrogenobacter thermophilus TK-6.</title>
        <authorList>
            <person name="Arai H."/>
            <person name="Kanbe H."/>
            <person name="Ishii M."/>
            <person name="Igarashi Y."/>
        </authorList>
    </citation>
    <scope>NUCLEOTIDE SEQUENCE [LARGE SCALE GENOMIC DNA]</scope>
    <source>
        <strain evidence="3">DSM 6534 / IAM 12695 / TK-6 [Tokyo]</strain>
    </source>
</reference>
<dbReference type="PANTHER" id="PTHR47495:SF2">
    <property type="entry name" value="ALDEHYDE DEHYDROGENASE"/>
    <property type="match status" value="1"/>
</dbReference>
<name>D3DI67_HYDTT</name>
<dbReference type="InterPro" id="IPR012368">
    <property type="entry name" value="OxRdtase_Mopterin-bd_su_IorB"/>
</dbReference>
<accession>D3DI67</accession>
<dbReference type="EMBL" id="AP011112">
    <property type="protein sequence ID" value="BAI69519.1"/>
    <property type="molecule type" value="Genomic_DNA"/>
</dbReference>
<dbReference type="Gene3D" id="3.90.1170.50">
    <property type="entry name" value="Aldehyde oxidase/xanthine dehydrogenase, a/b hammerhead"/>
    <property type="match status" value="1"/>
</dbReference>
<sequence>MITRRELLKAGALSIGVFLLPDGVKILKAQETSLKPALWASISRDNYLMLLVNKSEMGQGVYTGLAMIVADELNFPWERVRVKPAPAGSVYIDRKMGAQLTGGSTSVRNMYEFLRLLGASMREMLLTSASQEWKVSKKKLSARMGYITDGKRKASYGELWEKAIKLPLPENPKLKDPSEFIYIGKNVSRIDVPEKIDGKAVFGIDVRVKDMIYALVERPPYFGSKVMSYDANQTRRVKGVIDTFPISTGVAVCASSFESALKGREKLRVEWSKSPLEGFDDEKLERYYLDMLKRKGLVARSDGNALKKIEASPKKVEAVYLLPYLYHATMEPMACVADVREDRCVVYAPLQAQTWALKVAKEITGLPEDKIEIHTTYLGGGFGRKSNVEFVREAIEISKKVKRPVKLIYTREDDVKSGWYRPMNATWLKGAIDEKGKVIALYHKIAVPAVFEWAGRPSRIDRAAVEGIENMFYEVPDLHVEFVKVDLPIPVWFWRSVGSSHNAFTLETFIDRLAKMGKRDPVDLRLELLKNHERAQKVIEVAVEKAGWGKKPRYGEAMGIAYHFSFGSHVAEVAEVSLDRKSGQVRVHRVVCAIDLGPMVVHPDLVVSQMESAINMGLSAALKEKVRFSKNGPASTNFDTYSLLTMAEAPQIEVHIVRGEGPMGGVGEPGLPPIAPAVANALLWGYGIEVNSLPMTPDYIKTLLKEA</sequence>
<dbReference type="eggNOG" id="COG1529">
    <property type="taxonomic scope" value="Bacteria"/>
</dbReference>
<evidence type="ECO:0000313" key="3">
    <source>
        <dbReference type="Proteomes" id="UP000002574"/>
    </source>
</evidence>
<dbReference type="Pfam" id="PF20256">
    <property type="entry name" value="MoCoBD_2"/>
    <property type="match status" value="2"/>
</dbReference>
<dbReference type="OrthoDB" id="9759099at2"/>
<dbReference type="InterPro" id="IPR008274">
    <property type="entry name" value="AldOxase/xan_DH_MoCoBD1"/>
</dbReference>
<dbReference type="InterPro" id="IPR037165">
    <property type="entry name" value="AldOxase/xan_DH_Mopterin-bd_sf"/>
</dbReference>
<evidence type="ECO:0000313" key="2">
    <source>
        <dbReference type="EMBL" id="BAI69519.1"/>
    </source>
</evidence>
<feature type="domain" description="Aldehyde oxidase/xanthine dehydrogenase a/b hammerhead" evidence="1">
    <location>
        <begin position="197"/>
        <end position="275"/>
    </location>
</feature>
<dbReference type="STRING" id="608538.HTH_1061"/>
<dbReference type="PATRIC" id="fig|608538.5.peg.1077"/>
<dbReference type="InterPro" id="IPR000674">
    <property type="entry name" value="Ald_Oxase/Xan_DH_a/b"/>
</dbReference>
<dbReference type="RefSeq" id="WP_012963699.1">
    <property type="nucleotide sequence ID" value="NC_013799.1"/>
</dbReference>
<dbReference type="AlphaFoldDB" id="D3DI67"/>
<dbReference type="GO" id="GO:0016491">
    <property type="term" value="F:oxidoreductase activity"/>
    <property type="evidence" value="ECO:0007669"/>
    <property type="project" value="InterPro"/>
</dbReference>
<dbReference type="KEGG" id="hte:Hydth_1055"/>
<dbReference type="InterPro" id="IPR046867">
    <property type="entry name" value="AldOxase/xan_DH_MoCoBD2"/>
</dbReference>
<dbReference type="Proteomes" id="UP000002574">
    <property type="component" value="Chromosome"/>
</dbReference>
<dbReference type="PIRSF" id="PIRSF036389">
    <property type="entry name" value="IOR_B"/>
    <property type="match status" value="1"/>
</dbReference>
<dbReference type="PANTHER" id="PTHR47495">
    <property type="entry name" value="ALDEHYDE DEHYDROGENASE"/>
    <property type="match status" value="1"/>
</dbReference>
<dbReference type="Pfam" id="PF02738">
    <property type="entry name" value="MoCoBD_1"/>
    <property type="match status" value="1"/>
</dbReference>
<dbReference type="InterPro" id="IPR052516">
    <property type="entry name" value="N-heterocyclic_Hydroxylase"/>
</dbReference>